<evidence type="ECO:0000259" key="2">
    <source>
        <dbReference type="PROSITE" id="PS50041"/>
    </source>
</evidence>
<accession>A0AAQ5Z9F3</accession>
<dbReference type="InterPro" id="IPR016187">
    <property type="entry name" value="CTDL_fold"/>
</dbReference>
<dbReference type="GeneTree" id="ENSGT00940000177045"/>
<evidence type="ECO:0000313" key="3">
    <source>
        <dbReference type="Ensembl" id="ENSAOCP00000061809.1"/>
    </source>
</evidence>
<reference evidence="3" key="3">
    <citation type="submission" date="2025-09" db="UniProtKB">
        <authorList>
            <consortium name="Ensembl"/>
        </authorList>
    </citation>
    <scope>IDENTIFICATION</scope>
</reference>
<feature type="signal peptide" evidence="1">
    <location>
        <begin position="1"/>
        <end position="21"/>
    </location>
</feature>
<keyword evidence="4" id="KW-1185">Reference proteome</keyword>
<dbReference type="InterPro" id="IPR016186">
    <property type="entry name" value="C-type_lectin-like/link_sf"/>
</dbReference>
<feature type="domain" description="C-type lectin" evidence="2">
    <location>
        <begin position="38"/>
        <end position="89"/>
    </location>
</feature>
<dbReference type="Gene3D" id="3.10.100.10">
    <property type="entry name" value="Mannose-Binding Protein A, subunit A"/>
    <property type="match status" value="1"/>
</dbReference>
<dbReference type="SUPFAM" id="SSF56436">
    <property type="entry name" value="C-type lectin-like"/>
    <property type="match status" value="1"/>
</dbReference>
<reference evidence="3" key="2">
    <citation type="submission" date="2025-08" db="UniProtKB">
        <authorList>
            <consortium name="Ensembl"/>
        </authorList>
    </citation>
    <scope>IDENTIFICATION</scope>
</reference>
<keyword evidence="1" id="KW-0732">Signal</keyword>
<dbReference type="Proteomes" id="UP001501940">
    <property type="component" value="Chromosome 4"/>
</dbReference>
<dbReference type="InterPro" id="IPR001304">
    <property type="entry name" value="C-type_lectin-like"/>
</dbReference>
<dbReference type="AlphaFoldDB" id="A0AAQ5Z9F3"/>
<evidence type="ECO:0000256" key="1">
    <source>
        <dbReference type="SAM" id="SignalP"/>
    </source>
</evidence>
<sequence length="116" mass="13091">MGLRLTVDSITLIFLFFNSWSEIDKLPKAAGGKIAGGWIGLQRDPNNKTAWKWSGGGHITYQNWKDGEPDNYCDNENNGGIIWEGKWSDTLGTKLFVSLFIEYKVNHSQISVEPKQ</sequence>
<proteinExistence type="predicted"/>
<evidence type="ECO:0000313" key="4">
    <source>
        <dbReference type="Proteomes" id="UP001501940"/>
    </source>
</evidence>
<name>A0AAQ5Z9F3_AMPOC</name>
<reference evidence="3 4" key="1">
    <citation type="submission" date="2022-01" db="EMBL/GenBank/DDBJ databases">
        <title>A chromosome-scale genome assembly of the false clownfish, Amphiprion ocellaris.</title>
        <authorList>
            <person name="Ryu T."/>
        </authorList>
    </citation>
    <scope>NUCLEOTIDE SEQUENCE [LARGE SCALE GENOMIC DNA]</scope>
</reference>
<protein>
    <recommendedName>
        <fullName evidence="2">C-type lectin domain-containing protein</fullName>
    </recommendedName>
</protein>
<organism evidence="3 4">
    <name type="scientific">Amphiprion ocellaris</name>
    <name type="common">Clown anemonefish</name>
    <dbReference type="NCBI Taxonomy" id="80972"/>
    <lineage>
        <taxon>Eukaryota</taxon>
        <taxon>Metazoa</taxon>
        <taxon>Chordata</taxon>
        <taxon>Craniata</taxon>
        <taxon>Vertebrata</taxon>
        <taxon>Euteleostomi</taxon>
        <taxon>Actinopterygii</taxon>
        <taxon>Neopterygii</taxon>
        <taxon>Teleostei</taxon>
        <taxon>Neoteleostei</taxon>
        <taxon>Acanthomorphata</taxon>
        <taxon>Ovalentaria</taxon>
        <taxon>Pomacentridae</taxon>
        <taxon>Amphiprion</taxon>
    </lineage>
</organism>
<dbReference type="PROSITE" id="PS50041">
    <property type="entry name" value="C_TYPE_LECTIN_2"/>
    <property type="match status" value="1"/>
</dbReference>
<dbReference type="Ensembl" id="ENSAOCT00000072908.1">
    <property type="protein sequence ID" value="ENSAOCP00000061809.1"/>
    <property type="gene ID" value="ENSAOCG00000027916.1"/>
</dbReference>
<feature type="chain" id="PRO_5045311180" description="C-type lectin domain-containing protein" evidence="1">
    <location>
        <begin position="22"/>
        <end position="116"/>
    </location>
</feature>